<protein>
    <submittedName>
        <fullName evidence="2">Uncharacterized protein</fullName>
    </submittedName>
</protein>
<evidence type="ECO:0000313" key="3">
    <source>
        <dbReference type="Proteomes" id="UP000288805"/>
    </source>
</evidence>
<accession>A0A438CJX4</accession>
<keyword evidence="1" id="KW-0175">Coiled coil</keyword>
<dbReference type="Proteomes" id="UP000288805">
    <property type="component" value="Unassembled WGS sequence"/>
</dbReference>
<gene>
    <name evidence="2" type="ORF">CK203_090751</name>
</gene>
<dbReference type="PANTHER" id="PTHR48441">
    <property type="match status" value="1"/>
</dbReference>
<dbReference type="AlphaFoldDB" id="A0A438CJX4"/>
<reference evidence="2 3" key="1">
    <citation type="journal article" date="2018" name="PLoS Genet.">
        <title>Population sequencing reveals clonal diversity and ancestral inbreeding in the grapevine cultivar Chardonnay.</title>
        <authorList>
            <person name="Roach M.J."/>
            <person name="Johnson D.L."/>
            <person name="Bohlmann J."/>
            <person name="van Vuuren H.J."/>
            <person name="Jones S.J."/>
            <person name="Pretorius I.S."/>
            <person name="Schmidt S.A."/>
            <person name="Borneman A.R."/>
        </authorList>
    </citation>
    <scope>NUCLEOTIDE SEQUENCE [LARGE SCALE GENOMIC DNA]</scope>
    <source>
        <strain evidence="3">cv. Chardonnay</strain>
        <tissue evidence="2">Leaf</tissue>
    </source>
</reference>
<dbReference type="EMBL" id="QGNW01002193">
    <property type="protein sequence ID" value="RVW23516.1"/>
    <property type="molecule type" value="Genomic_DNA"/>
</dbReference>
<comment type="caution">
    <text evidence="2">The sequence shown here is derived from an EMBL/GenBank/DDBJ whole genome shotgun (WGS) entry which is preliminary data.</text>
</comment>
<evidence type="ECO:0000313" key="2">
    <source>
        <dbReference type="EMBL" id="RVW23516.1"/>
    </source>
</evidence>
<feature type="coiled-coil region" evidence="1">
    <location>
        <begin position="218"/>
        <end position="270"/>
    </location>
</feature>
<proteinExistence type="predicted"/>
<sequence>MNDLRPIVEELTLLDEQRNQFKDRIYQLDAEIADCSEARERERPLVEEVEVKVKELRQTIPSLNNQQMSLRASFRKMKEKVTEMDEKISSAEFALVQSVQENANLRSKIIQSPDKLQLEISCPILPYEEWTMPITAIKQKALEEKKSDRIEVKNAEKSAMQSFQEKSAILEVYTKAGKKMSKHFAQMQTIQEQVNSAKAIEKDLKVIKTKLSEEGVLEKSLEAKLVEWQGKVEQLDDLRKQLEKERDFKCEEAAKELNNVKLAVESSRHELEARQKKVEAQAAEVDGITLKINSVKESGAAKQQELISKGEEIMKEFHLYANSIGVLLPRIQVETEVDQEMCTSN</sequence>
<evidence type="ECO:0000256" key="1">
    <source>
        <dbReference type="SAM" id="Coils"/>
    </source>
</evidence>
<dbReference type="PANTHER" id="PTHR48441:SF1">
    <property type="entry name" value="NT-3"/>
    <property type="match status" value="1"/>
</dbReference>
<name>A0A438CJX4_VITVI</name>
<organism evidence="2 3">
    <name type="scientific">Vitis vinifera</name>
    <name type="common">Grape</name>
    <dbReference type="NCBI Taxonomy" id="29760"/>
    <lineage>
        <taxon>Eukaryota</taxon>
        <taxon>Viridiplantae</taxon>
        <taxon>Streptophyta</taxon>
        <taxon>Embryophyta</taxon>
        <taxon>Tracheophyta</taxon>
        <taxon>Spermatophyta</taxon>
        <taxon>Magnoliopsida</taxon>
        <taxon>eudicotyledons</taxon>
        <taxon>Gunneridae</taxon>
        <taxon>Pentapetalae</taxon>
        <taxon>rosids</taxon>
        <taxon>Vitales</taxon>
        <taxon>Vitaceae</taxon>
        <taxon>Viteae</taxon>
        <taxon>Vitis</taxon>
    </lineage>
</organism>